<reference evidence="2" key="1">
    <citation type="submission" date="2017-12" db="EMBL/GenBank/DDBJ databases">
        <title>Sequencing the genomes of 1000 Actinobacteria strains.</title>
        <authorList>
            <person name="Klenk H.-P."/>
        </authorList>
    </citation>
    <scope>NUCLEOTIDE SEQUENCE [LARGE SCALE GENOMIC DNA]</scope>
    <source>
        <strain evidence="2">DSM 44228</strain>
    </source>
</reference>
<dbReference type="EMBL" id="PJNB01000001">
    <property type="protein sequence ID" value="PKW16010.1"/>
    <property type="molecule type" value="Genomic_DNA"/>
</dbReference>
<dbReference type="AlphaFoldDB" id="A0A2N3XZF9"/>
<dbReference type="Pfam" id="PF01370">
    <property type="entry name" value="Epimerase"/>
    <property type="match status" value="1"/>
</dbReference>
<keyword evidence="3" id="KW-1185">Reference proteome</keyword>
<dbReference type="STRING" id="994479.GCA_000194155_03418"/>
<evidence type="ECO:0000259" key="1">
    <source>
        <dbReference type="Pfam" id="PF01370"/>
    </source>
</evidence>
<dbReference type="InterPro" id="IPR036291">
    <property type="entry name" value="NAD(P)-bd_dom_sf"/>
</dbReference>
<dbReference type="RefSeq" id="WP_101376571.1">
    <property type="nucleotide sequence ID" value="NZ_CP061007.1"/>
</dbReference>
<evidence type="ECO:0000313" key="3">
    <source>
        <dbReference type="Proteomes" id="UP000233786"/>
    </source>
</evidence>
<dbReference type="Proteomes" id="UP000233786">
    <property type="component" value="Unassembled WGS sequence"/>
</dbReference>
<protein>
    <submittedName>
        <fullName evidence="2">NAD-dependent epimerase/dehydratase family protein</fullName>
    </submittedName>
</protein>
<proteinExistence type="predicted"/>
<name>A0A2N3XZF9_SACSN</name>
<organism evidence="2 3">
    <name type="scientific">Saccharopolyspora spinosa</name>
    <dbReference type="NCBI Taxonomy" id="60894"/>
    <lineage>
        <taxon>Bacteria</taxon>
        <taxon>Bacillati</taxon>
        <taxon>Actinomycetota</taxon>
        <taxon>Actinomycetes</taxon>
        <taxon>Pseudonocardiales</taxon>
        <taxon>Pseudonocardiaceae</taxon>
        <taxon>Saccharopolyspora</taxon>
    </lineage>
</organism>
<dbReference type="OrthoDB" id="3707942at2"/>
<gene>
    <name evidence="2" type="ORF">A8926_3798</name>
</gene>
<dbReference type="SUPFAM" id="SSF51735">
    <property type="entry name" value="NAD(P)-binding Rossmann-fold domains"/>
    <property type="match status" value="1"/>
</dbReference>
<dbReference type="Gene3D" id="3.40.50.720">
    <property type="entry name" value="NAD(P)-binding Rossmann-like Domain"/>
    <property type="match status" value="1"/>
</dbReference>
<dbReference type="InterPro" id="IPR001509">
    <property type="entry name" value="Epimerase_deHydtase"/>
</dbReference>
<comment type="caution">
    <text evidence="2">The sequence shown here is derived from an EMBL/GenBank/DDBJ whole genome shotgun (WGS) entry which is preliminary data.</text>
</comment>
<sequence>MSPPQLPALDRQLGGRRVLVTGGSGSIGSRVVEELCRAGAQVVSVDRRPPWWRSPVSCRVEECDIRTNRLAELIVEFAPDCATTWRCSAKRCLFTDPDPAVVSQHEHDAHGPAWMAAEAPQQPTTKVVGSR</sequence>
<evidence type="ECO:0000313" key="2">
    <source>
        <dbReference type="EMBL" id="PKW16010.1"/>
    </source>
</evidence>
<accession>A0A2N3XZF9</accession>
<feature type="domain" description="NAD-dependent epimerase/dehydratase" evidence="1">
    <location>
        <begin position="18"/>
        <end position="81"/>
    </location>
</feature>